<feature type="short sequence motif" description="GXSXG" evidence="2">
    <location>
        <begin position="95"/>
        <end position="99"/>
    </location>
</feature>
<evidence type="ECO:0000256" key="4">
    <source>
        <dbReference type="SAM" id="Phobius"/>
    </source>
</evidence>
<dbReference type="GO" id="GO:0016042">
    <property type="term" value="P:lipid catabolic process"/>
    <property type="evidence" value="ECO:0007669"/>
    <property type="project" value="UniProtKB-UniRule"/>
</dbReference>
<feature type="domain" description="PNPLA" evidence="5">
    <location>
        <begin position="62"/>
        <end position="251"/>
    </location>
</feature>
<evidence type="ECO:0000259" key="5">
    <source>
        <dbReference type="PROSITE" id="PS51635"/>
    </source>
</evidence>
<sequence>MSDWPGRRRGGSARLPPPPGAGVPGFDGLRLTVDEAEESLAEAADRLALPKSLWTREDFNLLAISGGAAGGAFGAGALVGLTRAGARPHFAIVTGVSTGALLAPFAFLGSDWDDELADAYIGGHANRLLGGPLGPALGSLLRAEGLERLISPFVGERMIDAVAREHAAGRRLLVATTDLDRQKTVIWDMGAIASRGGEAAVALFRDVLIASSSLPGLFPPRRFRIEIDGEAFEELHVDGGVSTPLFLMPEAMLRWKKLGRRLHRGRVYVIVNTVLEQAPRTTQPNLPSVLMRSFDTMLRFSYRQALGLAATFCAGHNLPLSVTSILDDPNNGSMLNFDTASMKRVFDAAAARAEAGTLWTTPVAEQRAGLLDGFRPW</sequence>
<keyword evidence="4" id="KW-1133">Transmembrane helix</keyword>
<evidence type="ECO:0000256" key="3">
    <source>
        <dbReference type="SAM" id="MobiDB-lite"/>
    </source>
</evidence>
<name>A0A2D2AZ92_9CAUL</name>
<proteinExistence type="predicted"/>
<dbReference type="KEGG" id="cmb:CSW64_13195"/>
<dbReference type="Pfam" id="PF01734">
    <property type="entry name" value="Patatin"/>
    <property type="match status" value="1"/>
</dbReference>
<feature type="region of interest" description="Disordered" evidence="3">
    <location>
        <begin position="1"/>
        <end position="25"/>
    </location>
</feature>
<reference evidence="6 7" key="1">
    <citation type="submission" date="2017-10" db="EMBL/GenBank/DDBJ databases">
        <title>Genome sequence of Caulobacter mirabilis FWC38.</title>
        <authorList>
            <person name="Fiebig A."/>
            <person name="Crosson S."/>
        </authorList>
    </citation>
    <scope>NUCLEOTIDE SEQUENCE [LARGE SCALE GENOMIC DNA]</scope>
    <source>
        <strain evidence="6 7">FWC 38</strain>
    </source>
</reference>
<dbReference type="InterPro" id="IPR016035">
    <property type="entry name" value="Acyl_Trfase/lysoPLipase"/>
</dbReference>
<dbReference type="GO" id="GO:0016787">
    <property type="term" value="F:hydrolase activity"/>
    <property type="evidence" value="ECO:0007669"/>
    <property type="project" value="UniProtKB-UniRule"/>
</dbReference>
<dbReference type="OrthoDB" id="323481at2"/>
<dbReference type="EMBL" id="CP024201">
    <property type="protein sequence ID" value="ATQ43305.1"/>
    <property type="molecule type" value="Genomic_DNA"/>
</dbReference>
<evidence type="ECO:0000256" key="2">
    <source>
        <dbReference type="PROSITE-ProRule" id="PRU01161"/>
    </source>
</evidence>
<feature type="active site" description="Nucleophile" evidence="2">
    <location>
        <position position="97"/>
    </location>
</feature>
<evidence type="ECO:0000256" key="1">
    <source>
        <dbReference type="ARBA" id="ARBA00023098"/>
    </source>
</evidence>
<organism evidence="6 7">
    <name type="scientific">Caulobacter mirabilis</name>
    <dbReference type="NCBI Taxonomy" id="69666"/>
    <lineage>
        <taxon>Bacteria</taxon>
        <taxon>Pseudomonadati</taxon>
        <taxon>Pseudomonadota</taxon>
        <taxon>Alphaproteobacteria</taxon>
        <taxon>Caulobacterales</taxon>
        <taxon>Caulobacteraceae</taxon>
        <taxon>Caulobacter</taxon>
    </lineage>
</organism>
<dbReference type="AlphaFoldDB" id="A0A2D2AZ92"/>
<keyword evidence="2" id="KW-0442">Lipid degradation</keyword>
<dbReference type="PROSITE" id="PS51635">
    <property type="entry name" value="PNPLA"/>
    <property type="match status" value="1"/>
</dbReference>
<accession>A0A2D2AZ92</accession>
<keyword evidence="4" id="KW-0472">Membrane</keyword>
<comment type="caution">
    <text evidence="2">Lacks conserved residue(s) required for the propagation of feature annotation.</text>
</comment>
<keyword evidence="2" id="KW-0378">Hydrolase</keyword>
<dbReference type="Proteomes" id="UP000228945">
    <property type="component" value="Chromosome"/>
</dbReference>
<feature type="active site" description="Proton acceptor" evidence="2">
    <location>
        <position position="238"/>
    </location>
</feature>
<dbReference type="SUPFAM" id="SSF52151">
    <property type="entry name" value="FabD/lysophospholipase-like"/>
    <property type="match status" value="1"/>
</dbReference>
<dbReference type="Gene3D" id="3.40.1090.10">
    <property type="entry name" value="Cytosolic phospholipase A2 catalytic domain"/>
    <property type="match status" value="1"/>
</dbReference>
<evidence type="ECO:0000313" key="6">
    <source>
        <dbReference type="EMBL" id="ATQ43305.1"/>
    </source>
</evidence>
<evidence type="ECO:0000313" key="7">
    <source>
        <dbReference type="Proteomes" id="UP000228945"/>
    </source>
</evidence>
<feature type="transmembrane region" description="Helical" evidence="4">
    <location>
        <begin position="59"/>
        <end position="81"/>
    </location>
</feature>
<protein>
    <submittedName>
        <fullName evidence="6">Patatin</fullName>
    </submittedName>
</protein>
<dbReference type="RefSeq" id="WP_099622556.1">
    <property type="nucleotide sequence ID" value="NZ_CP024201.1"/>
</dbReference>
<dbReference type="InterPro" id="IPR002641">
    <property type="entry name" value="PNPLA_dom"/>
</dbReference>
<keyword evidence="7" id="KW-1185">Reference proteome</keyword>
<keyword evidence="4" id="KW-0812">Transmembrane</keyword>
<feature type="short sequence motif" description="DGA/G" evidence="2">
    <location>
        <begin position="238"/>
        <end position="240"/>
    </location>
</feature>
<keyword evidence="1 2" id="KW-0443">Lipid metabolism</keyword>
<gene>
    <name evidence="6" type="ORF">CSW64_13195</name>
</gene>